<gene>
    <name evidence="5" type="primary">amaB</name>
    <name evidence="5" type="ORF">GCM10007301_53250</name>
</gene>
<reference evidence="5" key="2">
    <citation type="submission" date="2020-09" db="EMBL/GenBank/DDBJ databases">
        <authorList>
            <person name="Sun Q."/>
            <person name="Sedlacek I."/>
        </authorList>
    </citation>
    <scope>NUCLEOTIDE SEQUENCE</scope>
    <source>
        <strain evidence="5">CCM 7897</strain>
    </source>
</reference>
<feature type="binding site" evidence="3">
    <location>
        <position position="131"/>
    </location>
    <ligand>
        <name>Zn(2+)</name>
        <dbReference type="ChEBI" id="CHEBI:29105"/>
        <label>2</label>
    </ligand>
</feature>
<dbReference type="Pfam" id="PF07687">
    <property type="entry name" value="M20_dimer"/>
    <property type="match status" value="1"/>
</dbReference>
<dbReference type="CDD" id="cd03884">
    <property type="entry name" value="M20_bAS"/>
    <property type="match status" value="1"/>
</dbReference>
<evidence type="ECO:0000256" key="1">
    <source>
        <dbReference type="ARBA" id="ARBA00006153"/>
    </source>
</evidence>
<feature type="binding site" evidence="3">
    <location>
        <position position="85"/>
    </location>
    <ligand>
        <name>Zn(2+)</name>
        <dbReference type="ChEBI" id="CHEBI:29105"/>
        <label>1</label>
    </ligand>
</feature>
<protein>
    <submittedName>
        <fullName evidence="5">Zn-dependent hydrolase</fullName>
    </submittedName>
</protein>
<dbReference type="InterPro" id="IPR002933">
    <property type="entry name" value="Peptidase_M20"/>
</dbReference>
<sequence length="416" mass="43589">MTAVGAAVSAERVVGWQRRMDAIGATANGGVHRLALGDTDLEARAALIEWAQARGYDVSTDAVANLFITRAGRDADAPPVLCGSHTDSQPYAGRFDGMYGVLAAVETLQALDDAGIETAVPVTAVVWTGEEGGARYPVGTLGSSAFTGRRTLDETLGFKDADGITLGEAVRAAAPGMVGLRQRPLGFPIKAYVEIHIEQGRVLEEAGLAVGIVSGIQGMRRMAIEVVGAEAHSGTTPRRHRRDALQDAIDIITDLRAMCMDDEDAIRFTVGKLSVYPNAASVVPGRVSFVVDLRHTDRDTLERLVAAFAERVKAHAGACTATATMLATTTDPLDFDAGLVAQAEGVAQALGLPTMQLVSGANHDAGPIAGVCPQTLMLFIPCRDGVSHNEAEHAEDEHLVAGTRVHAQLVADLASA</sequence>
<feature type="binding site" evidence="3">
    <location>
        <position position="96"/>
    </location>
    <ligand>
        <name>Zn(2+)</name>
        <dbReference type="ChEBI" id="CHEBI:29105"/>
        <label>2</label>
    </ligand>
</feature>
<name>A0A917CHH4_9HYPH</name>
<evidence type="ECO:0000313" key="6">
    <source>
        <dbReference type="Proteomes" id="UP000606044"/>
    </source>
</evidence>
<dbReference type="NCBIfam" id="TIGR01879">
    <property type="entry name" value="hydantase"/>
    <property type="match status" value="1"/>
</dbReference>
<evidence type="ECO:0000259" key="4">
    <source>
        <dbReference type="Pfam" id="PF07687"/>
    </source>
</evidence>
<organism evidence="5 6">
    <name type="scientific">Azorhizobium oxalatiphilum</name>
    <dbReference type="NCBI Taxonomy" id="980631"/>
    <lineage>
        <taxon>Bacteria</taxon>
        <taxon>Pseudomonadati</taxon>
        <taxon>Pseudomonadota</taxon>
        <taxon>Alphaproteobacteria</taxon>
        <taxon>Hyphomicrobiales</taxon>
        <taxon>Xanthobacteraceae</taxon>
        <taxon>Azorhizobium</taxon>
    </lineage>
</organism>
<feature type="binding site" evidence="3">
    <location>
        <position position="388"/>
    </location>
    <ligand>
        <name>Zn(2+)</name>
        <dbReference type="ChEBI" id="CHEBI:29105"/>
        <label>2</label>
    </ligand>
</feature>
<keyword evidence="2 5" id="KW-0378">Hydrolase</keyword>
<dbReference type="PANTHER" id="PTHR32494:SF5">
    <property type="entry name" value="ALLANTOATE AMIDOHYDROLASE"/>
    <property type="match status" value="1"/>
</dbReference>
<dbReference type="Gene3D" id="3.40.630.10">
    <property type="entry name" value="Zn peptidases"/>
    <property type="match status" value="1"/>
</dbReference>
<reference evidence="5" key="1">
    <citation type="journal article" date="2014" name="Int. J. Syst. Evol. Microbiol.">
        <title>Complete genome sequence of Corynebacterium casei LMG S-19264T (=DSM 44701T), isolated from a smear-ripened cheese.</title>
        <authorList>
            <consortium name="US DOE Joint Genome Institute (JGI-PGF)"/>
            <person name="Walter F."/>
            <person name="Albersmeier A."/>
            <person name="Kalinowski J."/>
            <person name="Ruckert C."/>
        </authorList>
    </citation>
    <scope>NUCLEOTIDE SEQUENCE</scope>
    <source>
        <strain evidence="5">CCM 7897</strain>
    </source>
</reference>
<dbReference type="AlphaFoldDB" id="A0A917CHH4"/>
<comment type="cofactor">
    <cofactor evidence="3">
        <name>Zn(2+)</name>
        <dbReference type="ChEBI" id="CHEBI:29105"/>
    </cofactor>
    <text evidence="3">Binds 2 Zn(2+) ions per subunit.</text>
</comment>
<comment type="caution">
    <text evidence="5">The sequence shown here is derived from an EMBL/GenBank/DDBJ whole genome shotgun (WGS) entry which is preliminary data.</text>
</comment>
<dbReference type="SUPFAM" id="SSF55031">
    <property type="entry name" value="Bacterial exopeptidase dimerisation domain"/>
    <property type="match status" value="1"/>
</dbReference>
<dbReference type="GO" id="GO:0046872">
    <property type="term" value="F:metal ion binding"/>
    <property type="evidence" value="ECO:0007669"/>
    <property type="project" value="UniProtKB-KW"/>
</dbReference>
<evidence type="ECO:0000256" key="2">
    <source>
        <dbReference type="ARBA" id="ARBA00022801"/>
    </source>
</evidence>
<dbReference type="Proteomes" id="UP000606044">
    <property type="component" value="Unassembled WGS sequence"/>
</dbReference>
<dbReference type="PANTHER" id="PTHR32494">
    <property type="entry name" value="ALLANTOATE DEIMINASE-RELATED"/>
    <property type="match status" value="1"/>
</dbReference>
<dbReference type="EMBL" id="BMCT01000011">
    <property type="protein sequence ID" value="GGF86697.1"/>
    <property type="molecule type" value="Genomic_DNA"/>
</dbReference>
<comment type="similarity">
    <text evidence="1">Belongs to the peptidase M20 family.</text>
</comment>
<feature type="binding site" evidence="3">
    <location>
        <position position="196"/>
    </location>
    <ligand>
        <name>Zn(2+)</name>
        <dbReference type="ChEBI" id="CHEBI:29105"/>
        <label>1</label>
    </ligand>
</feature>
<dbReference type="InterPro" id="IPR011650">
    <property type="entry name" value="Peptidase_M20_dimer"/>
</dbReference>
<dbReference type="Pfam" id="PF01546">
    <property type="entry name" value="Peptidase_M20"/>
    <property type="match status" value="1"/>
</dbReference>
<dbReference type="SUPFAM" id="SSF53187">
    <property type="entry name" value="Zn-dependent exopeptidases"/>
    <property type="match status" value="1"/>
</dbReference>
<keyword evidence="3" id="KW-0862">Zinc</keyword>
<dbReference type="Gene3D" id="3.30.70.360">
    <property type="match status" value="1"/>
</dbReference>
<dbReference type="PIRSF" id="PIRSF001235">
    <property type="entry name" value="Amidase_carbamoylase"/>
    <property type="match status" value="1"/>
</dbReference>
<evidence type="ECO:0000313" key="5">
    <source>
        <dbReference type="EMBL" id="GGF86697.1"/>
    </source>
</evidence>
<accession>A0A917CHH4</accession>
<evidence type="ECO:0000256" key="3">
    <source>
        <dbReference type="PIRSR" id="PIRSR001235-1"/>
    </source>
</evidence>
<dbReference type="InterPro" id="IPR036264">
    <property type="entry name" value="Bact_exopeptidase_dim_dom"/>
</dbReference>
<dbReference type="InterPro" id="IPR010158">
    <property type="entry name" value="Amidase_Cbmase"/>
</dbReference>
<keyword evidence="6" id="KW-1185">Reference proteome</keyword>
<keyword evidence="3" id="KW-0479">Metal-binding</keyword>
<feature type="binding site" evidence="3">
    <location>
        <position position="96"/>
    </location>
    <ligand>
        <name>Zn(2+)</name>
        <dbReference type="ChEBI" id="CHEBI:29105"/>
        <label>1</label>
    </ligand>
</feature>
<feature type="domain" description="Peptidase M20 dimerisation" evidence="4">
    <location>
        <begin position="216"/>
        <end position="316"/>
    </location>
</feature>
<dbReference type="GO" id="GO:0016813">
    <property type="term" value="F:hydrolase activity, acting on carbon-nitrogen (but not peptide) bonds, in linear amidines"/>
    <property type="evidence" value="ECO:0007669"/>
    <property type="project" value="InterPro"/>
</dbReference>
<proteinExistence type="inferred from homology"/>